<feature type="compositionally biased region" description="Basic and acidic residues" evidence="1">
    <location>
        <begin position="153"/>
        <end position="170"/>
    </location>
</feature>
<keyword evidence="4" id="KW-1185">Reference proteome</keyword>
<name>A0A9W8XRR8_9PLEO</name>
<keyword evidence="2" id="KW-1133">Transmembrane helix</keyword>
<feature type="compositionally biased region" description="Polar residues" evidence="1">
    <location>
        <begin position="182"/>
        <end position="193"/>
    </location>
</feature>
<evidence type="ECO:0000313" key="3">
    <source>
        <dbReference type="EMBL" id="KAJ4356193.1"/>
    </source>
</evidence>
<feature type="transmembrane region" description="Helical" evidence="2">
    <location>
        <begin position="463"/>
        <end position="481"/>
    </location>
</feature>
<feature type="compositionally biased region" description="Basic and acidic residues" evidence="1">
    <location>
        <begin position="62"/>
        <end position="79"/>
    </location>
</feature>
<accession>A0A9W8XRR8</accession>
<protein>
    <submittedName>
        <fullName evidence="3">Uncharacterized protein</fullName>
    </submittedName>
</protein>
<dbReference type="RefSeq" id="XP_056073319.1">
    <property type="nucleotide sequence ID" value="XM_056213011.1"/>
</dbReference>
<feature type="transmembrane region" description="Helical" evidence="2">
    <location>
        <begin position="493"/>
        <end position="513"/>
    </location>
</feature>
<evidence type="ECO:0000256" key="2">
    <source>
        <dbReference type="SAM" id="Phobius"/>
    </source>
</evidence>
<dbReference type="OrthoDB" id="2101715at2759"/>
<keyword evidence="2" id="KW-0812">Transmembrane</keyword>
<gene>
    <name evidence="3" type="ORF">N0V89_004223</name>
</gene>
<reference evidence="3" key="1">
    <citation type="submission" date="2022-10" db="EMBL/GenBank/DDBJ databases">
        <title>Tapping the CABI collections for fungal endophytes: first genome assemblies for Collariella, Neodidymelliopsis, Ascochyta clinopodiicola, Didymella pomorum, Didymosphaeria variabile, Neocosmospora piperis and Neocucurbitaria cava.</title>
        <authorList>
            <person name="Hill R."/>
        </authorList>
    </citation>
    <scope>NUCLEOTIDE SEQUENCE</scope>
    <source>
        <strain evidence="3">IMI 356815</strain>
    </source>
</reference>
<dbReference type="EMBL" id="JAPEUX010000003">
    <property type="protein sequence ID" value="KAJ4356193.1"/>
    <property type="molecule type" value="Genomic_DNA"/>
</dbReference>
<proteinExistence type="predicted"/>
<dbReference type="GeneID" id="80907753"/>
<organism evidence="3 4">
    <name type="scientific">Didymosphaeria variabile</name>
    <dbReference type="NCBI Taxonomy" id="1932322"/>
    <lineage>
        <taxon>Eukaryota</taxon>
        <taxon>Fungi</taxon>
        <taxon>Dikarya</taxon>
        <taxon>Ascomycota</taxon>
        <taxon>Pezizomycotina</taxon>
        <taxon>Dothideomycetes</taxon>
        <taxon>Pleosporomycetidae</taxon>
        <taxon>Pleosporales</taxon>
        <taxon>Massarineae</taxon>
        <taxon>Didymosphaeriaceae</taxon>
        <taxon>Didymosphaeria</taxon>
    </lineage>
</organism>
<feature type="compositionally biased region" description="Polar residues" evidence="1">
    <location>
        <begin position="24"/>
        <end position="42"/>
    </location>
</feature>
<sequence length="590" mass="66705">MASGHSQDSSSDANSSSHSDQVRTDPTSPNAPQVSQQESASNSEEKPHSVADASANTALAQKIKDKDPEQAIDKPTQEFRKKRTSSASSTPSQKPVDDRHDLAGPLPDLRPLTPAIGTVRKDSPGSSRERDVKDGEEVNPEPDVQPGIQLRKAIFDGKERVTERDARLSDVDPEQITLGRPQDSQPKTLSQELATDGAKRPPLYEPENRPEQPTDQAQKRQPLPANNVASPFDDRKPDWLYRKALPICVRIERYNPVLLKKALRLFEICDFASTPDVIRGSCQDVLTREWTHRVPFAPFIQPTPPAFTASKCLDSVIREVYEKDTGRDVKIFEFCAGSSGPTPTFERLINKHRASKGERPIQFTISDLYPNQQAWAQLRGSSQWLDFEDEPVDAIRPPPKAMSRGSVFSKHSDELEEKHNERVFRLFNCSFHHFDDDTAKQILKSTMETSDGFAIIELQDRRWLMLLMMLGNIAFVWYTVLATCRLRGRFTYGVPNVFLYPFLWVAVILVLQIDGFVSCLRTREFGEITQLVKQAAEEDGEIFIRTRSQGDERLQVYDVPSWEIRAHEKVMHTLPVGYIRMITGVRTVPT</sequence>
<comment type="caution">
    <text evidence="3">The sequence shown here is derived from an EMBL/GenBank/DDBJ whole genome shotgun (WGS) entry which is preliminary data.</text>
</comment>
<dbReference type="Proteomes" id="UP001140513">
    <property type="component" value="Unassembled WGS sequence"/>
</dbReference>
<feature type="region of interest" description="Disordered" evidence="1">
    <location>
        <begin position="1"/>
        <end position="231"/>
    </location>
</feature>
<feature type="compositionally biased region" description="Basic and acidic residues" evidence="1">
    <location>
        <begin position="119"/>
        <end position="136"/>
    </location>
</feature>
<evidence type="ECO:0000256" key="1">
    <source>
        <dbReference type="SAM" id="MobiDB-lite"/>
    </source>
</evidence>
<evidence type="ECO:0000313" key="4">
    <source>
        <dbReference type="Proteomes" id="UP001140513"/>
    </source>
</evidence>
<feature type="compositionally biased region" description="Low complexity" evidence="1">
    <location>
        <begin position="1"/>
        <end position="19"/>
    </location>
</feature>
<dbReference type="AlphaFoldDB" id="A0A9W8XRR8"/>
<keyword evidence="2" id="KW-0472">Membrane</keyword>